<feature type="transmembrane region" description="Helical" evidence="1">
    <location>
        <begin position="159"/>
        <end position="179"/>
    </location>
</feature>
<feature type="transmembrane region" description="Helical" evidence="1">
    <location>
        <begin position="400"/>
        <end position="419"/>
    </location>
</feature>
<keyword evidence="3" id="KW-1185">Reference proteome</keyword>
<name>A0ABW8JB84_9GAMM</name>
<sequence length="512" mass="57242">MTKGMQLPSERAREFLIHVLAWGVACAALLNACLFVWHTANPVLRSDAWYSLDVFVRKAVEGHLGLADFFTRRYVDDHAQPLLKLIELAEWRWFDLDCSVGSMMGLLAACVLVLILHRVTTTTHGDNEQGTHRFVAWATLTAVLLSLNASGIWTWPMAALGYVTFVPVLLFYLVVWRALRRRSLALLTIATFLLCALADDVAMIAEISVVLALALLVWRAPGSSWGHFGKMVVVMAACTGMVRIAYGFAPLLDGTPGMSLAARVMVLVGELRSGEAWQWIAIPFSRSVAWGVPFKGIPMDAWRGISTAFVMWLLLAHVAFWWRASRGEQNLSTFVAMGLMLLSYGLLAGIILVRVSLLGSGYLGQERYVEFYQINLVALLLMWAGTRMPGPLEPMWRRVMLRYVPTLGCAILLLLQLPLARMAWLQRPYEQVYYARMADQINQLAAAPEQTTGCLPELVVCRWPLERRQAVLHLLGLHRLNVFSPRVQAWHVFLPRLESGARQSALATGATR</sequence>
<dbReference type="RefSeq" id="WP_404615604.1">
    <property type="nucleotide sequence ID" value="NZ_JADIKK010000008.1"/>
</dbReference>
<feature type="transmembrane region" description="Helical" evidence="1">
    <location>
        <begin position="334"/>
        <end position="357"/>
    </location>
</feature>
<evidence type="ECO:0000313" key="3">
    <source>
        <dbReference type="Proteomes" id="UP001620339"/>
    </source>
</evidence>
<dbReference type="PROSITE" id="PS51257">
    <property type="entry name" value="PROKAR_LIPOPROTEIN"/>
    <property type="match status" value="1"/>
</dbReference>
<evidence type="ECO:0008006" key="4">
    <source>
        <dbReference type="Google" id="ProtNLM"/>
    </source>
</evidence>
<dbReference type="Proteomes" id="UP001620339">
    <property type="component" value="Unassembled WGS sequence"/>
</dbReference>
<feature type="transmembrane region" description="Helical" evidence="1">
    <location>
        <begin position="93"/>
        <end position="114"/>
    </location>
</feature>
<protein>
    <recommendedName>
        <fullName evidence="4">Glycosyltransferase RgtA/B/C/D-like domain-containing protein</fullName>
    </recommendedName>
</protein>
<gene>
    <name evidence="2" type="ORF">ISP25_17040</name>
</gene>
<keyword evidence="1" id="KW-1133">Transmembrane helix</keyword>
<feature type="transmembrane region" description="Helical" evidence="1">
    <location>
        <begin position="304"/>
        <end position="322"/>
    </location>
</feature>
<accession>A0ABW8JB84</accession>
<feature type="transmembrane region" description="Helical" evidence="1">
    <location>
        <begin position="228"/>
        <end position="249"/>
    </location>
</feature>
<keyword evidence="1" id="KW-0472">Membrane</keyword>
<organism evidence="2 3">
    <name type="scientific">Rhodanobacter hydrolyticus</name>
    <dbReference type="NCBI Taxonomy" id="2250595"/>
    <lineage>
        <taxon>Bacteria</taxon>
        <taxon>Pseudomonadati</taxon>
        <taxon>Pseudomonadota</taxon>
        <taxon>Gammaproteobacteria</taxon>
        <taxon>Lysobacterales</taxon>
        <taxon>Rhodanobacteraceae</taxon>
        <taxon>Rhodanobacter</taxon>
    </lineage>
</organism>
<feature type="transmembrane region" description="Helical" evidence="1">
    <location>
        <begin position="369"/>
        <end position="388"/>
    </location>
</feature>
<feature type="transmembrane region" description="Helical" evidence="1">
    <location>
        <begin position="15"/>
        <end position="37"/>
    </location>
</feature>
<feature type="transmembrane region" description="Helical" evidence="1">
    <location>
        <begin position="134"/>
        <end position="153"/>
    </location>
</feature>
<evidence type="ECO:0000313" key="2">
    <source>
        <dbReference type="EMBL" id="MFK2878779.1"/>
    </source>
</evidence>
<comment type="caution">
    <text evidence="2">The sequence shown here is derived from an EMBL/GenBank/DDBJ whole genome shotgun (WGS) entry which is preliminary data.</text>
</comment>
<reference evidence="2 3" key="1">
    <citation type="submission" date="2020-10" db="EMBL/GenBank/DDBJ databases">
        <title>Phylogeny of dyella-like bacteria.</title>
        <authorList>
            <person name="Fu J."/>
        </authorList>
    </citation>
    <scope>NUCLEOTIDE SEQUENCE [LARGE SCALE GENOMIC DNA]</scope>
    <source>
        <strain evidence="2 3">KACC 19113</strain>
    </source>
</reference>
<dbReference type="EMBL" id="JADIKK010000008">
    <property type="protein sequence ID" value="MFK2878779.1"/>
    <property type="molecule type" value="Genomic_DNA"/>
</dbReference>
<keyword evidence="1" id="KW-0812">Transmembrane</keyword>
<proteinExistence type="predicted"/>
<feature type="transmembrane region" description="Helical" evidence="1">
    <location>
        <begin position="186"/>
        <end position="216"/>
    </location>
</feature>
<evidence type="ECO:0000256" key="1">
    <source>
        <dbReference type="SAM" id="Phobius"/>
    </source>
</evidence>